<name>A0AAW2E7L3_9ROSI</name>
<evidence type="ECO:0000313" key="2">
    <source>
        <dbReference type="EMBL" id="KAL0017630.1"/>
    </source>
</evidence>
<dbReference type="Proteomes" id="UP001459277">
    <property type="component" value="Unassembled WGS sequence"/>
</dbReference>
<dbReference type="AlphaFoldDB" id="A0AAW2E7L3"/>
<organism evidence="2 3">
    <name type="scientific">Lithocarpus litseifolius</name>
    <dbReference type="NCBI Taxonomy" id="425828"/>
    <lineage>
        <taxon>Eukaryota</taxon>
        <taxon>Viridiplantae</taxon>
        <taxon>Streptophyta</taxon>
        <taxon>Embryophyta</taxon>
        <taxon>Tracheophyta</taxon>
        <taxon>Spermatophyta</taxon>
        <taxon>Magnoliopsida</taxon>
        <taxon>eudicotyledons</taxon>
        <taxon>Gunneridae</taxon>
        <taxon>Pentapetalae</taxon>
        <taxon>rosids</taxon>
        <taxon>fabids</taxon>
        <taxon>Fagales</taxon>
        <taxon>Fagaceae</taxon>
        <taxon>Lithocarpus</taxon>
    </lineage>
</organism>
<gene>
    <name evidence="2" type="ORF">SO802_004699</name>
</gene>
<feature type="signal peptide" evidence="1">
    <location>
        <begin position="1"/>
        <end position="25"/>
    </location>
</feature>
<keyword evidence="1" id="KW-0732">Signal</keyword>
<sequence>MLLMSCPRFLNVVSIFGWLTNMAFSVSLTELQCVSAHCLVHNGYKVCAYLAKLQLKIYILLECGLKCQAWDLNGLGGLASFQCNQISGLDIVLFQSQFVKQRDFDITSP</sequence>
<dbReference type="EMBL" id="JAZDWU010000001">
    <property type="protein sequence ID" value="KAL0017630.1"/>
    <property type="molecule type" value="Genomic_DNA"/>
</dbReference>
<reference evidence="2 3" key="1">
    <citation type="submission" date="2024-01" db="EMBL/GenBank/DDBJ databases">
        <title>A telomere-to-telomere, gap-free genome of sweet tea (Lithocarpus litseifolius).</title>
        <authorList>
            <person name="Zhou J."/>
        </authorList>
    </citation>
    <scope>NUCLEOTIDE SEQUENCE [LARGE SCALE GENOMIC DNA]</scope>
    <source>
        <strain evidence="2">Zhou-2022a</strain>
        <tissue evidence="2">Leaf</tissue>
    </source>
</reference>
<protein>
    <submittedName>
        <fullName evidence="2">Uncharacterized protein</fullName>
    </submittedName>
</protein>
<evidence type="ECO:0000313" key="3">
    <source>
        <dbReference type="Proteomes" id="UP001459277"/>
    </source>
</evidence>
<comment type="caution">
    <text evidence="2">The sequence shown here is derived from an EMBL/GenBank/DDBJ whole genome shotgun (WGS) entry which is preliminary data.</text>
</comment>
<evidence type="ECO:0000256" key="1">
    <source>
        <dbReference type="SAM" id="SignalP"/>
    </source>
</evidence>
<keyword evidence="3" id="KW-1185">Reference proteome</keyword>
<feature type="chain" id="PRO_5044025183" evidence="1">
    <location>
        <begin position="26"/>
        <end position="109"/>
    </location>
</feature>
<accession>A0AAW2E7L3</accession>
<proteinExistence type="predicted"/>